<dbReference type="PANTHER" id="PTHR37487">
    <property type="entry name" value="CHROMOSOME 1, WHOLE GENOME SHOTGUN SEQUENCE"/>
    <property type="match status" value="1"/>
</dbReference>
<feature type="region of interest" description="Disordered" evidence="1">
    <location>
        <begin position="656"/>
        <end position="677"/>
    </location>
</feature>
<evidence type="ECO:0000313" key="5">
    <source>
        <dbReference type="EMBL" id="CDW99615.1"/>
    </source>
</evidence>
<keyword evidence="2" id="KW-1133">Transmembrane helix</keyword>
<keyword evidence="6" id="KW-1185">Reference proteome</keyword>
<name>A0A0F7SDK1_9BASI</name>
<keyword evidence="3" id="KW-0732">Signal</keyword>
<protein>
    <submittedName>
        <fullName evidence="5">Uncharacterized protein</fullName>
    </submittedName>
</protein>
<dbReference type="STRING" id="49012.A0A0F7SDK1"/>
<dbReference type="Proteomes" id="UP000242770">
    <property type="component" value="Unassembled WGS sequence"/>
</dbReference>
<gene>
    <name evidence="5" type="primary">SSCI80600.1</name>
    <name evidence="4" type="ORF">SPSC_02782</name>
</gene>
<dbReference type="EMBL" id="LK056664">
    <property type="protein sequence ID" value="CDU24153.1"/>
    <property type="molecule type" value="Genomic_DNA"/>
</dbReference>
<dbReference type="OrthoDB" id="3366651at2759"/>
<evidence type="ECO:0000256" key="3">
    <source>
        <dbReference type="SAM" id="SignalP"/>
    </source>
</evidence>
<evidence type="ECO:0000313" key="4">
    <source>
        <dbReference type="EMBL" id="CDU24153.1"/>
    </source>
</evidence>
<feature type="chain" id="PRO_5015039183" evidence="3">
    <location>
        <begin position="26"/>
        <end position="715"/>
    </location>
</feature>
<dbReference type="AlphaFoldDB" id="A0A0F7SDK1"/>
<feature type="compositionally biased region" description="Low complexity" evidence="1">
    <location>
        <begin position="541"/>
        <end position="560"/>
    </location>
</feature>
<feature type="region of interest" description="Disordered" evidence="1">
    <location>
        <begin position="506"/>
        <end position="617"/>
    </location>
</feature>
<feature type="signal peptide" evidence="3">
    <location>
        <begin position="1"/>
        <end position="25"/>
    </location>
</feature>
<dbReference type="PANTHER" id="PTHR37487:SF3">
    <property type="entry name" value="CLEAVAGE_POLYADENYLATION SPECIFICITY FACTOR A SUBUNIT N-TERMINAL DOMAIN-CONTAINING PROTEIN"/>
    <property type="match status" value="1"/>
</dbReference>
<dbReference type="EMBL" id="CCFA01004886">
    <property type="protein sequence ID" value="CDW99615.1"/>
    <property type="molecule type" value="Genomic_DNA"/>
</dbReference>
<feature type="transmembrane region" description="Helical" evidence="2">
    <location>
        <begin position="303"/>
        <end position="325"/>
    </location>
</feature>
<reference evidence="6" key="3">
    <citation type="submission" date="2014-06" db="EMBL/GenBank/DDBJ databases">
        <authorList>
            <person name="Berkman P.J."/>
        </authorList>
    </citation>
    <scope>NUCLEOTIDE SEQUENCE [LARGE SCALE GENOMIC DNA]</scope>
</reference>
<reference evidence="4" key="1">
    <citation type="submission" date="2014-06" db="EMBL/GenBank/DDBJ databases">
        <authorList>
            <person name="Ju J."/>
            <person name="Zhang J."/>
        </authorList>
    </citation>
    <scope>NUCLEOTIDE SEQUENCE</scope>
    <source>
        <strain evidence="4">SscI8</strain>
    </source>
</reference>
<keyword evidence="2" id="KW-0472">Membrane</keyword>
<evidence type="ECO:0000313" key="6">
    <source>
        <dbReference type="Proteomes" id="UP000242770"/>
    </source>
</evidence>
<accession>A0A0F7SDK1</accession>
<evidence type="ECO:0000256" key="1">
    <source>
        <dbReference type="SAM" id="MobiDB-lite"/>
    </source>
</evidence>
<reference evidence="5" key="2">
    <citation type="submission" date="2014-06" db="EMBL/GenBank/DDBJ databases">
        <authorList>
            <person name="Berkman J.Paul."/>
        </authorList>
    </citation>
    <scope>NUCLEOTIDE SEQUENCE [LARGE SCALE GENOMIC DNA]</scope>
</reference>
<feature type="compositionally biased region" description="Polar residues" evidence="1">
    <location>
        <begin position="514"/>
        <end position="524"/>
    </location>
</feature>
<feature type="region of interest" description="Disordered" evidence="1">
    <location>
        <begin position="246"/>
        <end position="280"/>
    </location>
</feature>
<keyword evidence="2" id="KW-0812">Transmembrane</keyword>
<proteinExistence type="predicted"/>
<feature type="compositionally biased region" description="Polar residues" evidence="1">
    <location>
        <begin position="657"/>
        <end position="668"/>
    </location>
</feature>
<sequence>MLRSLSARAAVLGFLLALGSTCALAAPLQVTISSNPTTCQPAKITWDTSAGTAPWTITVAPLGHVPISVSIPANYMPGKSWSWDWNVPGYTRDVSSVIVAVSDSTGAVSGTSAMSRLSKAGSCSAPPEHLDFIWYPPSSSPRQCDDWLLTVQEDRGNLGLKMPVDLLILPENDVPTRLHITDAKRSSINWTVNYARGTNFAIAAFDAGTSGTGGVGGQIYTVANGRSASCVGSNLRGSIAGLPAASSTAAPQSASTSTSSPSRMATSRIPASATASNAKTSATSTAAAKVDAANAKSGPSSGVIGGAVGGVLAAVAVVGLIIFFFRKQRNNKGPDEYGVYPSTEKRTFFGGFGSGHSADRAAYTNRDARNGHFGASTDQQGAISPFVTGRASPWRFSSRAVRLSDQQDMAQILDDRKAIVNRMNDGPRSMGHSSSVSLHRGRDSFGGSAKGSVHHAPSVHTVVPDEALFPPPMPVNRNMMPNHGVSTSSFGAGVGAGVGAMGMKQHWNRDRSDSGSSYQQQRNPFRNPANVVPSPIKETFPPQVDQQPQPQQPQQQRQHPASCDSMAAIAGPPLSPSSTYSIAGPTRSRDLTGAVPAQTPPEFEHQDLSTMRIPPPAPISTSLFDPYAHASRLYSDTEVAHLNAALSTPHYDRANAATPTSFTSNSSAPRYADPKESAARFRTLETQLLNDRKKVVSHVYDDVDSDDQGGLPYMS</sequence>
<organism evidence="5 6">
    <name type="scientific">Sporisorium scitamineum</name>
    <dbReference type="NCBI Taxonomy" id="49012"/>
    <lineage>
        <taxon>Eukaryota</taxon>
        <taxon>Fungi</taxon>
        <taxon>Dikarya</taxon>
        <taxon>Basidiomycota</taxon>
        <taxon>Ustilaginomycotina</taxon>
        <taxon>Ustilaginomycetes</taxon>
        <taxon>Ustilaginales</taxon>
        <taxon>Ustilaginaceae</taxon>
        <taxon>Sporisorium</taxon>
    </lineage>
</organism>
<evidence type="ECO:0000256" key="2">
    <source>
        <dbReference type="SAM" id="Phobius"/>
    </source>
</evidence>